<comment type="function">
    <text evidence="8">A type II topoisomerase that negatively supercoils closed circular double-stranded (ds) DNA in an ATP-dependent manner to modulate DNA topology and maintain chromosomes in an underwound state. Negative supercoiling favors strand separation, and DNA replication, transcription, recombination and repair, all of which involve strand separation. Also able to catalyze the interconversion of other topological isomers of dsDNA rings, including catenanes and knotted rings. Type II topoisomerases break and join 2 DNA strands simultaneously in an ATP-dependent manner.</text>
</comment>
<dbReference type="EC" id="5.6.2.2" evidence="8"/>
<dbReference type="NCBIfam" id="NF004043">
    <property type="entry name" value="PRK05560.1"/>
    <property type="match status" value="1"/>
</dbReference>
<feature type="region of interest" description="Disordered" evidence="10">
    <location>
        <begin position="1"/>
        <end position="48"/>
    </location>
</feature>
<evidence type="ECO:0000256" key="7">
    <source>
        <dbReference type="ARBA" id="ARBA00023235"/>
    </source>
</evidence>
<evidence type="ECO:0000256" key="3">
    <source>
        <dbReference type="ARBA" id="ARBA00022741"/>
    </source>
</evidence>
<feature type="domain" description="Topo IIA-type catalytic" evidence="11">
    <location>
        <begin position="93"/>
        <end position="558"/>
    </location>
</feature>
<dbReference type="PANTHER" id="PTHR43493:SF5">
    <property type="entry name" value="DNA GYRASE SUBUNIT A, CHLOROPLASTIC_MITOCHONDRIAL"/>
    <property type="match status" value="1"/>
</dbReference>
<proteinExistence type="inferred from homology"/>
<evidence type="ECO:0000256" key="8">
    <source>
        <dbReference type="HAMAP-Rule" id="MF_01897"/>
    </source>
</evidence>
<evidence type="ECO:0000313" key="13">
    <source>
        <dbReference type="Proteomes" id="UP001059576"/>
    </source>
</evidence>
<dbReference type="NCBIfam" id="TIGR01063">
    <property type="entry name" value="gyrA"/>
    <property type="match status" value="1"/>
</dbReference>
<comment type="miscellaneous">
    <text evidence="8">Few gyrases are as efficient as E.coli at forming negative supercoils. Not all organisms have 2 type II topoisomerases; in organisms with a single type II topoisomerase this enzyme also has to decatenate newly replicated chromosomes.</text>
</comment>
<dbReference type="InterPro" id="IPR013760">
    <property type="entry name" value="Topo_IIA-like_dom_sf"/>
</dbReference>
<dbReference type="SUPFAM" id="SSF101904">
    <property type="entry name" value="GyrA/ParC C-terminal domain-like"/>
    <property type="match status" value="1"/>
</dbReference>
<dbReference type="GO" id="GO:0003918">
    <property type="term" value="F:DNA topoisomerase type II (double strand cut, ATP-hydrolyzing) activity"/>
    <property type="evidence" value="ECO:0007669"/>
    <property type="project" value="UniProtKB-EC"/>
</dbReference>
<dbReference type="Proteomes" id="UP001059576">
    <property type="component" value="Chromosome"/>
</dbReference>
<dbReference type="Gene3D" id="1.10.268.10">
    <property type="entry name" value="Topoisomerase, domain 3"/>
    <property type="match status" value="1"/>
</dbReference>
<keyword evidence="8" id="KW-0963">Cytoplasm</keyword>
<dbReference type="Gene3D" id="2.120.10.90">
    <property type="entry name" value="DNA gyrase/topoisomerase IV, subunit A, C-terminal"/>
    <property type="match status" value="1"/>
</dbReference>
<dbReference type="InterPro" id="IPR005743">
    <property type="entry name" value="GyrA"/>
</dbReference>
<evidence type="ECO:0000256" key="9">
    <source>
        <dbReference type="PROSITE-ProRule" id="PRU01384"/>
    </source>
</evidence>
<evidence type="ECO:0000256" key="6">
    <source>
        <dbReference type="ARBA" id="ARBA00023125"/>
    </source>
</evidence>
<dbReference type="InterPro" id="IPR002205">
    <property type="entry name" value="Topo_IIA_dom_A"/>
</dbReference>
<comment type="similarity">
    <text evidence="2 8">Belongs to the type II topoisomerase GyrA/ParC subunit family.</text>
</comment>
<feature type="compositionally biased region" description="Basic and acidic residues" evidence="10">
    <location>
        <begin position="25"/>
        <end position="36"/>
    </location>
</feature>
<reference evidence="12" key="1">
    <citation type="submission" date="2022-07" db="EMBL/GenBank/DDBJ databases">
        <title>Complete genome of Mycoplasma equigenitalium type strain T37.</title>
        <authorList>
            <person name="Spergser J."/>
        </authorList>
    </citation>
    <scope>NUCLEOTIDE SEQUENCE</scope>
    <source>
        <strain evidence="12">T37</strain>
    </source>
</reference>
<dbReference type="InterPro" id="IPR035516">
    <property type="entry name" value="Gyrase/topoIV_suA_C"/>
</dbReference>
<keyword evidence="13" id="KW-1185">Reference proteome</keyword>
<dbReference type="PANTHER" id="PTHR43493">
    <property type="entry name" value="DNA GYRASE/TOPOISOMERASE SUBUNIT A"/>
    <property type="match status" value="1"/>
</dbReference>
<comment type="subunit">
    <text evidence="8">Heterotetramer, composed of two GyrA and two GyrB chains. In the heterotetramer, GyrA contains the active site tyrosine that forms a transient covalent intermediate with DNA, while GyrB binds cofactors and catalyzes ATP hydrolysis.</text>
</comment>
<feature type="compositionally biased region" description="Acidic residues" evidence="10">
    <location>
        <begin position="15"/>
        <end position="24"/>
    </location>
</feature>
<dbReference type="Pfam" id="PF03989">
    <property type="entry name" value="DNA_gyraseA_C"/>
    <property type="match status" value="6"/>
</dbReference>
<evidence type="ECO:0000256" key="10">
    <source>
        <dbReference type="SAM" id="MobiDB-lite"/>
    </source>
</evidence>
<dbReference type="SUPFAM" id="SSF56719">
    <property type="entry name" value="Type II DNA topoisomerase"/>
    <property type="match status" value="1"/>
</dbReference>
<name>A0ABY5J5D6_9BACT</name>
<dbReference type="NCBIfam" id="NF004044">
    <property type="entry name" value="PRK05561.1"/>
    <property type="match status" value="1"/>
</dbReference>
<dbReference type="SMART" id="SM00434">
    <property type="entry name" value="TOP4c"/>
    <property type="match status" value="1"/>
</dbReference>
<comment type="subcellular location">
    <subcellularLocation>
        <location evidence="8">Cytoplasm</location>
    </subcellularLocation>
</comment>
<accession>A0ABY5J5D6</accession>
<evidence type="ECO:0000256" key="4">
    <source>
        <dbReference type="ARBA" id="ARBA00022840"/>
    </source>
</evidence>
<evidence type="ECO:0000259" key="11">
    <source>
        <dbReference type="PROSITE" id="PS52040"/>
    </source>
</evidence>
<dbReference type="Gene3D" id="3.30.1360.40">
    <property type="match status" value="1"/>
</dbReference>
<organism evidence="12 13">
    <name type="scientific">Mycoplasmopsis equigenitalium</name>
    <dbReference type="NCBI Taxonomy" id="114883"/>
    <lineage>
        <taxon>Bacteria</taxon>
        <taxon>Bacillati</taxon>
        <taxon>Mycoplasmatota</taxon>
        <taxon>Mycoplasmoidales</taxon>
        <taxon>Metamycoplasmataceae</taxon>
        <taxon>Mycoplasmopsis</taxon>
    </lineage>
</organism>
<dbReference type="RefSeq" id="WP_129722836.1">
    <property type="nucleotide sequence ID" value="NZ_CP101808.1"/>
</dbReference>
<dbReference type="EMBL" id="CP101808">
    <property type="protein sequence ID" value="UUD36908.1"/>
    <property type="molecule type" value="Genomic_DNA"/>
</dbReference>
<sequence>MLFLDDEEEKKVNDNETEEYDDEEIKTVFSDDKPKEELEDEEEENLPQNAAGYQVESAIIEEPTQGLYPREIREEMKNSFLDYAMSVIVSRALPDVRDGLKPVHRRILHGMNELGITYSSAHKKSARIVGDVLGKYHPHGDSSVYEAMVRLAQDFSLRYPLIDGHGNFGSIDGDPAAAMRYTEARMSKIAAEMLDGIKKNTVDFVDNYDASELEPVVLPSRFPNILVSGATGIAVGMATSIPPHNLGETIDATIALARNPEITIEELMQFVKGPDFPTGAEILGKRGIFETYMTGRGTIPVRSKAKIETLASGKSKIIITEIPYEIKKTTIIEKIAELVKNKAIEGITDLRDESNKDGIRIVILIKKNTEPNIVLNQLYRQTPLQTNYNANIVALVKGEPKLLNLKETLEYYLEHQYDVVTRRLKFDLEKNEARLLILEGLKIAVDNIDEVVQIIKRSANDQDAIERLMKRFELVEIQAKSIVDMRLGRLTGLAIDRMNEEIAMLEAEISKIKAILASRELLTDLIVDELAAIKEKYADKRRTIVNESASVQISDEDLIPEREIVISLSSKGYVKRTDLMQYRAQRRGGVGAKGMQTYQDDDVEQLIITTTHIDLLIFTSLGRIYRIRALQIPEQGKNSKGLPFVNIIDLMAEERVISIIANNDYDDHNYLVTVTKQGMIKKTPISEYRRINANGKIALGLKEEDEVIRAMIVDENKDIVIASNDGSLARFACGDIRQSGRTAIGVIGMRLREDAYVVSASHSGEGDFILSLGDKGFGKKTIADEYRKTKRGARGVHTLNTDKAGDLIGCRYIKGDEDIILLNNKGMTIRISGDEIPVIGRFAKGVKVISLKRNETLKAFEIVDSKGIEEEAEAEYQRTQEVLLSQRSEDNDDE</sequence>
<feature type="short sequence motif" description="GyrA-box" evidence="8">
    <location>
        <begin position="585"/>
        <end position="591"/>
    </location>
</feature>
<feature type="active site" description="O-(5'-phospho-DNA)-tyrosine intermediate" evidence="8 9">
    <location>
        <position position="181"/>
    </location>
</feature>
<dbReference type="InterPro" id="IPR006691">
    <property type="entry name" value="GyrA/parC_rep"/>
</dbReference>
<dbReference type="InterPro" id="IPR013757">
    <property type="entry name" value="Topo_IIA_A_a_sf"/>
</dbReference>
<dbReference type="PROSITE" id="PS52040">
    <property type="entry name" value="TOPO_IIA"/>
    <property type="match status" value="1"/>
</dbReference>
<dbReference type="InterPro" id="IPR050220">
    <property type="entry name" value="Type_II_DNA_Topoisomerases"/>
</dbReference>
<evidence type="ECO:0000313" key="12">
    <source>
        <dbReference type="EMBL" id="UUD36908.1"/>
    </source>
</evidence>
<dbReference type="Pfam" id="PF00521">
    <property type="entry name" value="DNA_topoisoIV"/>
    <property type="match status" value="1"/>
</dbReference>
<evidence type="ECO:0000256" key="5">
    <source>
        <dbReference type="ARBA" id="ARBA00023029"/>
    </source>
</evidence>
<dbReference type="CDD" id="cd00187">
    <property type="entry name" value="TOP4c"/>
    <property type="match status" value="1"/>
</dbReference>
<gene>
    <name evidence="8 12" type="primary">gyrA</name>
    <name evidence="12" type="ORF">NPA09_03350</name>
</gene>
<keyword evidence="7 8" id="KW-0413">Isomerase</keyword>
<keyword evidence="5 8" id="KW-0799">Topoisomerase</keyword>
<keyword evidence="3 8" id="KW-0547">Nucleotide-binding</keyword>
<evidence type="ECO:0000256" key="1">
    <source>
        <dbReference type="ARBA" id="ARBA00000185"/>
    </source>
</evidence>
<evidence type="ECO:0000256" key="2">
    <source>
        <dbReference type="ARBA" id="ARBA00008263"/>
    </source>
</evidence>
<dbReference type="InterPro" id="IPR013758">
    <property type="entry name" value="Topo_IIA_A/C_ab"/>
</dbReference>
<keyword evidence="4 8" id="KW-0067">ATP-binding</keyword>
<protein>
    <recommendedName>
        <fullName evidence="8">DNA gyrase subunit A</fullName>
        <ecNumber evidence="8">5.6.2.2</ecNumber>
    </recommendedName>
</protein>
<comment type="catalytic activity">
    <reaction evidence="1 8 9">
        <text>ATP-dependent breakage, passage and rejoining of double-stranded DNA.</text>
        <dbReference type="EC" id="5.6.2.2"/>
    </reaction>
</comment>
<dbReference type="Gene3D" id="3.90.199.10">
    <property type="entry name" value="Topoisomerase II, domain 5"/>
    <property type="match status" value="1"/>
</dbReference>
<keyword evidence="6 8" id="KW-0238">DNA-binding</keyword>
<dbReference type="HAMAP" id="MF_01897">
    <property type="entry name" value="GyrA"/>
    <property type="match status" value="1"/>
</dbReference>